<feature type="transmembrane region" description="Helical" evidence="2">
    <location>
        <begin position="245"/>
        <end position="266"/>
    </location>
</feature>
<feature type="transmembrane region" description="Helical" evidence="2">
    <location>
        <begin position="12"/>
        <end position="33"/>
    </location>
</feature>
<name>A0A4Q9MV25_9APHY</name>
<dbReference type="AlphaFoldDB" id="A0A4Q9MV25"/>
<dbReference type="PANTHER" id="PTHR40465:SF1">
    <property type="entry name" value="DUF6534 DOMAIN-CONTAINING PROTEIN"/>
    <property type="match status" value="1"/>
</dbReference>
<feature type="transmembrane region" description="Helical" evidence="2">
    <location>
        <begin position="179"/>
        <end position="200"/>
    </location>
</feature>
<feature type="compositionally biased region" description="Polar residues" evidence="1">
    <location>
        <begin position="327"/>
        <end position="344"/>
    </location>
</feature>
<protein>
    <recommendedName>
        <fullName evidence="3">DUF6534 domain-containing protein</fullName>
    </recommendedName>
</protein>
<evidence type="ECO:0000256" key="2">
    <source>
        <dbReference type="SAM" id="Phobius"/>
    </source>
</evidence>
<evidence type="ECO:0000259" key="3">
    <source>
        <dbReference type="Pfam" id="PF20152"/>
    </source>
</evidence>
<keyword evidence="2" id="KW-0812">Transmembrane</keyword>
<dbReference type="OrthoDB" id="2755203at2759"/>
<organism evidence="4">
    <name type="scientific">Dichomitus squalens</name>
    <dbReference type="NCBI Taxonomy" id="114155"/>
    <lineage>
        <taxon>Eukaryota</taxon>
        <taxon>Fungi</taxon>
        <taxon>Dikarya</taxon>
        <taxon>Basidiomycota</taxon>
        <taxon>Agaricomycotina</taxon>
        <taxon>Agaricomycetes</taxon>
        <taxon>Polyporales</taxon>
        <taxon>Polyporaceae</taxon>
        <taxon>Dichomitus</taxon>
    </lineage>
</organism>
<evidence type="ECO:0000256" key="1">
    <source>
        <dbReference type="SAM" id="MobiDB-lite"/>
    </source>
</evidence>
<dbReference type="InterPro" id="IPR045339">
    <property type="entry name" value="DUF6534"/>
</dbReference>
<dbReference type="PANTHER" id="PTHR40465">
    <property type="entry name" value="CHROMOSOME 1, WHOLE GENOME SHOTGUN SEQUENCE"/>
    <property type="match status" value="1"/>
</dbReference>
<feature type="transmembrane region" description="Helical" evidence="2">
    <location>
        <begin position="45"/>
        <end position="72"/>
    </location>
</feature>
<dbReference type="EMBL" id="ML143397">
    <property type="protein sequence ID" value="TBU31810.1"/>
    <property type="molecule type" value="Genomic_DNA"/>
</dbReference>
<keyword evidence="2" id="KW-0472">Membrane</keyword>
<gene>
    <name evidence="4" type="ORF">BD311DRAFT_688150</name>
</gene>
<evidence type="ECO:0000313" key="4">
    <source>
        <dbReference type="EMBL" id="TBU31810.1"/>
    </source>
</evidence>
<accession>A0A4Q9MV25</accession>
<dbReference type="Pfam" id="PF20152">
    <property type="entry name" value="DUF6534"/>
    <property type="match status" value="1"/>
</dbReference>
<dbReference type="Proteomes" id="UP000292957">
    <property type="component" value="Unassembled WGS sequence"/>
</dbReference>
<feature type="transmembrane region" description="Helical" evidence="2">
    <location>
        <begin position="212"/>
        <end position="239"/>
    </location>
</feature>
<feature type="transmembrane region" description="Helical" evidence="2">
    <location>
        <begin position="138"/>
        <end position="159"/>
    </location>
</feature>
<sequence length="351" mass="38072">MELVAPIDNTFGALLIGNYIGLVMYGTTAYQAYKYFQTYPKDTAILKCLVLALLVLDTLHVVGSCHVCYFYLVTNSFNPSALLAGSWSAILMGVVMCIIIFVAQVFYVRRIYLCEPQLSLFVTIPHHSSPPVKPNYRGLVVVLVVLLLGELQSYTAAAIEGSTRYRVVAKADLTRMESIALVGVLAVDLFLASTSVILLHRTRTGFRNTDSLLNVLIAYTVNTCVLTSAINALALGFLIAFPTNMIYFGILTPATRSYTMAVLAVLNSRTSIAEWYKKRAIDFGTSGLGHNSVAAGAFEKGSDVQMQEGAVGSPMVYTGPIAFADINSRSGRTSYDTSSGLTSQRTDEDGQ</sequence>
<feature type="region of interest" description="Disordered" evidence="1">
    <location>
        <begin position="327"/>
        <end position="351"/>
    </location>
</feature>
<proteinExistence type="predicted"/>
<feature type="transmembrane region" description="Helical" evidence="2">
    <location>
        <begin position="84"/>
        <end position="108"/>
    </location>
</feature>
<feature type="domain" description="DUF6534" evidence="3">
    <location>
        <begin position="185"/>
        <end position="270"/>
    </location>
</feature>
<reference evidence="4" key="1">
    <citation type="submission" date="2019-01" db="EMBL/GenBank/DDBJ databases">
        <title>Draft genome sequences of three monokaryotic isolates of the white-rot basidiomycete fungus Dichomitus squalens.</title>
        <authorList>
            <consortium name="DOE Joint Genome Institute"/>
            <person name="Lopez S.C."/>
            <person name="Andreopoulos B."/>
            <person name="Pangilinan J."/>
            <person name="Lipzen A."/>
            <person name="Riley R."/>
            <person name="Ahrendt S."/>
            <person name="Ng V."/>
            <person name="Barry K."/>
            <person name="Daum C."/>
            <person name="Grigoriev I.V."/>
            <person name="Hilden K.S."/>
            <person name="Makela M.R."/>
            <person name="de Vries R.P."/>
        </authorList>
    </citation>
    <scope>NUCLEOTIDE SEQUENCE [LARGE SCALE GENOMIC DNA]</scope>
    <source>
        <strain evidence="4">OM18370.1</strain>
    </source>
</reference>
<keyword evidence="2" id="KW-1133">Transmembrane helix</keyword>